<evidence type="ECO:0000259" key="1">
    <source>
        <dbReference type="PROSITE" id="PS51704"/>
    </source>
</evidence>
<feature type="domain" description="GP-PDE" evidence="1">
    <location>
        <begin position="22"/>
        <end position="252"/>
    </location>
</feature>
<reference evidence="3" key="1">
    <citation type="submission" date="2015-07" db="EMBL/GenBank/DDBJ databases">
        <authorList>
            <person name="Rodrigo-Torres Lidia"/>
            <person name="Arahal R.David."/>
        </authorList>
    </citation>
    <scope>NUCLEOTIDE SEQUENCE [LARGE SCALE GENOMIC DNA]</scope>
    <source>
        <strain evidence="3">CECT 4801</strain>
    </source>
</reference>
<dbReference type="Proteomes" id="UP000048926">
    <property type="component" value="Unassembled WGS sequence"/>
</dbReference>
<keyword evidence="2" id="KW-0378">Hydrolase</keyword>
<dbReference type="PANTHER" id="PTHR46211:SF14">
    <property type="entry name" value="GLYCEROPHOSPHODIESTER PHOSPHODIESTERASE"/>
    <property type="match status" value="1"/>
</dbReference>
<accession>A0A0M6Y5C3</accession>
<dbReference type="SUPFAM" id="SSF51695">
    <property type="entry name" value="PLC-like phosphodiesterases"/>
    <property type="match status" value="2"/>
</dbReference>
<dbReference type="EC" id="3.1.4.46" evidence="2"/>
<dbReference type="PROSITE" id="PS51704">
    <property type="entry name" value="GP_PDE"/>
    <property type="match status" value="2"/>
</dbReference>
<proteinExistence type="predicted"/>
<evidence type="ECO:0000313" key="3">
    <source>
        <dbReference type="Proteomes" id="UP000048926"/>
    </source>
</evidence>
<dbReference type="OrthoDB" id="1854250at2"/>
<sequence>METALQAFRPGRAWLGEPRSVPLSIAHRGASAYAFDNTLRAYEIAHELGANMWEVDVRLTVDRIPVAFHDEDLKAICGLDLKVADVTAARLQALTAESGREAPLFSQIAGLAARLGAGIYLDAKEGEAASLAIAELLDHRIERVIVGANTPDYASELIAGGCPYPVSILVGVGTDPFPIADQCGAEIVHPCWERAGQRPDRLLDEAFFARARERGLPVVTWHEERVDVVEALVKMPILGICSDQPEMVARFARSAVTSPEIVCHRGACKVAPENTLASAKAAWAAGFDYVEIDVQETADGQLVVHHDASLDRTTSGSGAITEKTGAELALLDAGCKFDPFFEGEGIPPLCAVLETALRMGGKLYVELKQADPHQTVSKVLRMMAAEDVFFWAHDVARLRAIHDAFPQAKLMVRAEDFESLDTCLSTFRSGIVEFNATNAGPAAFEAVRAAGRKAMIAYMGNDPSEIKRLLALKPDLCNVNEPFLVARMLGKSI</sequence>
<dbReference type="AlphaFoldDB" id="A0A0M6Y5C3"/>
<dbReference type="CDD" id="cd08556">
    <property type="entry name" value="GDPD"/>
    <property type="match status" value="1"/>
</dbReference>
<feature type="domain" description="GP-PDE" evidence="1">
    <location>
        <begin position="259"/>
        <end position="489"/>
    </location>
</feature>
<dbReference type="Pfam" id="PF03009">
    <property type="entry name" value="GDPD"/>
    <property type="match status" value="2"/>
</dbReference>
<dbReference type="GO" id="GO:0006629">
    <property type="term" value="P:lipid metabolic process"/>
    <property type="evidence" value="ECO:0007669"/>
    <property type="project" value="InterPro"/>
</dbReference>
<dbReference type="InterPro" id="IPR017946">
    <property type="entry name" value="PLC-like_Pdiesterase_TIM-brl"/>
</dbReference>
<dbReference type="PANTHER" id="PTHR46211">
    <property type="entry name" value="GLYCEROPHOSPHORYL DIESTER PHOSPHODIESTERASE"/>
    <property type="match status" value="1"/>
</dbReference>
<dbReference type="STRING" id="187304.B0E33_08670"/>
<dbReference type="CDD" id="cd08566">
    <property type="entry name" value="GDPD_AtGDE_like"/>
    <property type="match status" value="1"/>
</dbReference>
<protein>
    <submittedName>
        <fullName evidence="2">Glycerophosphoryl diester phosphodiesterase</fullName>
        <ecNumber evidence="2">3.1.4.46</ecNumber>
    </submittedName>
</protein>
<dbReference type="GO" id="GO:0008889">
    <property type="term" value="F:glycerophosphodiester phosphodiesterase activity"/>
    <property type="evidence" value="ECO:0007669"/>
    <property type="project" value="UniProtKB-EC"/>
</dbReference>
<dbReference type="RefSeq" id="WP_055657265.1">
    <property type="nucleotide sequence ID" value="NZ_CXST01000002.1"/>
</dbReference>
<organism evidence="2 3">
    <name type="scientific">Roseibium aggregatum</name>
    <dbReference type="NCBI Taxonomy" id="187304"/>
    <lineage>
        <taxon>Bacteria</taxon>
        <taxon>Pseudomonadati</taxon>
        <taxon>Pseudomonadota</taxon>
        <taxon>Alphaproteobacteria</taxon>
        <taxon>Hyphomicrobiales</taxon>
        <taxon>Stappiaceae</taxon>
        <taxon>Roseibium</taxon>
    </lineage>
</organism>
<gene>
    <name evidence="2" type="primary">ugpQ_2</name>
    <name evidence="2" type="ORF">LAL4801_02921</name>
</gene>
<dbReference type="InterPro" id="IPR030395">
    <property type="entry name" value="GP_PDE_dom"/>
</dbReference>
<keyword evidence="3" id="KW-1185">Reference proteome</keyword>
<dbReference type="EMBL" id="CXST01000002">
    <property type="protein sequence ID" value="CTQ44477.1"/>
    <property type="molecule type" value="Genomic_DNA"/>
</dbReference>
<name>A0A0M6Y5C3_9HYPH</name>
<dbReference type="Gene3D" id="3.20.20.190">
    <property type="entry name" value="Phosphatidylinositol (PI) phosphodiesterase"/>
    <property type="match status" value="2"/>
</dbReference>
<evidence type="ECO:0000313" key="2">
    <source>
        <dbReference type="EMBL" id="CTQ44477.1"/>
    </source>
</evidence>